<sequence length="192" mass="20638">MYLPVSLHKRHLSGVYYIKGDLMFGFGKKKAAAPTESTATADIYVAPVTGEYLPLSEVSDPVFSQGVMGDGYAVNPTSNMIVAPAAGTIALIQDTMHAFMLRTDNGGEVLVHIGIDTVDLNGEGFTSHAKVGDKVEAGAPIIEVDWEAIKDRIPSKETMVMVTNTPKFNIVKDSEERRTVNAGDHVAEATKK</sequence>
<protein>
    <submittedName>
        <fullName evidence="8">Putative glucose-specific phosphotransferase enzyme IIA component</fullName>
    </submittedName>
</protein>
<dbReference type="GO" id="GO:0016301">
    <property type="term" value="F:kinase activity"/>
    <property type="evidence" value="ECO:0007669"/>
    <property type="project" value="UniProtKB-KW"/>
</dbReference>
<evidence type="ECO:0000313" key="9">
    <source>
        <dbReference type="Proteomes" id="UP000000387"/>
    </source>
</evidence>
<dbReference type="HOGENOM" id="CLU_012312_5_1_11"/>
<feature type="domain" description="PTS EIIA type-1" evidence="7">
    <location>
        <begin position="60"/>
        <end position="164"/>
    </location>
</feature>
<dbReference type="InterPro" id="IPR011055">
    <property type="entry name" value="Dup_hybrid_motif"/>
</dbReference>
<reference evidence="9" key="1">
    <citation type="submission" date="2010-10" db="EMBL/GenBank/DDBJ databases">
        <title>The complete genome of Rothia dentocariosa ATCC 17931.</title>
        <authorList>
            <person name="Muzny D."/>
            <person name="Qin X."/>
            <person name="Buhay C."/>
            <person name="Dugan-Rocha S."/>
            <person name="Ding Y."/>
            <person name="Chen G."/>
            <person name="Hawes A."/>
            <person name="Holder M."/>
            <person name="Jhangiani S."/>
            <person name="Johnson A."/>
            <person name="Khan Z."/>
            <person name="Li Z."/>
            <person name="Liu W."/>
            <person name="Liu X."/>
            <person name="Perez L."/>
            <person name="Shen H."/>
            <person name="Wang Q."/>
            <person name="Watt J."/>
            <person name="Xi L."/>
            <person name="Xin Y."/>
            <person name="Zhou J."/>
            <person name="Deng J."/>
            <person name="Jiang H."/>
            <person name="Liu Y."/>
            <person name="Qu J."/>
            <person name="Song X.-Z."/>
            <person name="Zhang L."/>
            <person name="Villasana D."/>
            <person name="Johnson A."/>
            <person name="Liu J."/>
            <person name="Liyanage D."/>
            <person name="Lorensuhewa L."/>
            <person name="Robinson T."/>
            <person name="Song A."/>
            <person name="Song B.-B."/>
            <person name="Dinh H."/>
            <person name="Thornton R."/>
            <person name="Coyle M."/>
            <person name="Francisco L."/>
            <person name="Jackson L."/>
            <person name="Javaid M."/>
            <person name="Korchina V."/>
            <person name="Kovar C."/>
            <person name="Mata R."/>
            <person name="Mathew T."/>
            <person name="Ngo R."/>
            <person name="Nguyen L."/>
            <person name="Nguyen N."/>
            <person name="Okwuonu G."/>
            <person name="Ongeri F."/>
            <person name="Pham C."/>
            <person name="Simmons D."/>
            <person name="Wilczek-Boney K."/>
            <person name="Hale W."/>
            <person name="Jakkamsetti A."/>
            <person name="Pham P."/>
            <person name="Ruth R."/>
            <person name="San Lucas F."/>
            <person name="Warren J."/>
            <person name="Zhang J."/>
            <person name="Zhao Z."/>
            <person name="Zhou C."/>
            <person name="Zhu D."/>
            <person name="Lee S."/>
            <person name="Bess C."/>
            <person name="Blankenburg K."/>
            <person name="Forbes L."/>
            <person name="Fu Q."/>
            <person name="Gubbala S."/>
            <person name="Hirani K."/>
            <person name="Jayaseelan J.C."/>
            <person name="Lara F."/>
            <person name="Munidasa M."/>
            <person name="Palculict T."/>
            <person name="Patil S."/>
            <person name="Pu L.-L."/>
            <person name="Saada N."/>
            <person name="Tang L."/>
            <person name="Weissenberger G."/>
            <person name="Zhu Y."/>
            <person name="Hemphill L."/>
            <person name="Shang Y."/>
            <person name="Youmans B."/>
            <person name="Ayvaz T."/>
            <person name="Ross M."/>
            <person name="Santibanez J."/>
            <person name="Aqrawi P."/>
            <person name="Gross S."/>
            <person name="Joshi V."/>
            <person name="Fowler G."/>
            <person name="Nazareth L."/>
            <person name="Reid J."/>
            <person name="Worley K."/>
            <person name="Petrosino J."/>
            <person name="Highlander S."/>
            <person name="Gibbs R."/>
        </authorList>
    </citation>
    <scope>NUCLEOTIDE SEQUENCE [LARGE SCALE GENOMIC DNA]</scope>
    <source>
        <strain evidence="9">ATCC 17931 / CDC X599 / XDIA</strain>
    </source>
</reference>
<name>E3H2A2_ROTDC</name>
<dbReference type="PANTHER" id="PTHR45008">
    <property type="entry name" value="PTS SYSTEM GLUCOSE-SPECIFIC EIIA COMPONENT"/>
    <property type="match status" value="1"/>
</dbReference>
<comment type="subcellular location">
    <subcellularLocation>
        <location evidence="1">Cytoplasm</location>
    </subcellularLocation>
</comment>
<evidence type="ECO:0000256" key="3">
    <source>
        <dbReference type="ARBA" id="ARBA00022597"/>
    </source>
</evidence>
<organism evidence="8 9">
    <name type="scientific">Rothia dentocariosa (strain ATCC 17931 / CDC X599 / XDIA)</name>
    <dbReference type="NCBI Taxonomy" id="762948"/>
    <lineage>
        <taxon>Bacteria</taxon>
        <taxon>Bacillati</taxon>
        <taxon>Actinomycetota</taxon>
        <taxon>Actinomycetes</taxon>
        <taxon>Micrococcales</taxon>
        <taxon>Micrococcaceae</taxon>
        <taxon>Rothia</taxon>
    </lineage>
</organism>
<dbReference type="GO" id="GO:0009401">
    <property type="term" value="P:phosphoenolpyruvate-dependent sugar phosphotransferase system"/>
    <property type="evidence" value="ECO:0007669"/>
    <property type="project" value="UniProtKB-KW"/>
</dbReference>
<evidence type="ECO:0000259" key="7">
    <source>
        <dbReference type="PROSITE" id="PS51093"/>
    </source>
</evidence>
<dbReference type="AlphaFoldDB" id="E3H2A2"/>
<dbReference type="Gene3D" id="2.70.70.10">
    <property type="entry name" value="Glucose Permease (Domain IIA)"/>
    <property type="match status" value="1"/>
</dbReference>
<dbReference type="KEGG" id="rdn:HMPREF0733_10792"/>
<dbReference type="eggNOG" id="COG2190">
    <property type="taxonomic scope" value="Bacteria"/>
</dbReference>
<dbReference type="Pfam" id="PF00358">
    <property type="entry name" value="PTS_EIIA_1"/>
    <property type="match status" value="1"/>
</dbReference>
<keyword evidence="2" id="KW-0813">Transport</keyword>
<keyword evidence="4 8" id="KW-0808">Transferase</keyword>
<evidence type="ECO:0000256" key="4">
    <source>
        <dbReference type="ARBA" id="ARBA00022679"/>
    </source>
</evidence>
<evidence type="ECO:0000256" key="6">
    <source>
        <dbReference type="ARBA" id="ARBA00022777"/>
    </source>
</evidence>
<evidence type="ECO:0000256" key="2">
    <source>
        <dbReference type="ARBA" id="ARBA00022448"/>
    </source>
</evidence>
<dbReference type="GO" id="GO:0005737">
    <property type="term" value="C:cytoplasm"/>
    <property type="evidence" value="ECO:0007669"/>
    <property type="project" value="UniProtKB-SubCell"/>
</dbReference>
<dbReference type="InterPro" id="IPR001127">
    <property type="entry name" value="PTS_EIIA_1_perm"/>
</dbReference>
<dbReference type="PANTHER" id="PTHR45008:SF1">
    <property type="entry name" value="PTS SYSTEM GLUCOSE-SPECIFIC EIIA COMPONENT"/>
    <property type="match status" value="1"/>
</dbReference>
<evidence type="ECO:0000256" key="1">
    <source>
        <dbReference type="ARBA" id="ARBA00004496"/>
    </source>
</evidence>
<dbReference type="PROSITE" id="PS00371">
    <property type="entry name" value="PTS_EIIA_TYPE_1_HIS"/>
    <property type="match status" value="1"/>
</dbReference>
<dbReference type="EMBL" id="CP002280">
    <property type="protein sequence ID" value="ADP40250.1"/>
    <property type="molecule type" value="Genomic_DNA"/>
</dbReference>
<keyword evidence="6" id="KW-0418">Kinase</keyword>
<evidence type="ECO:0000313" key="8">
    <source>
        <dbReference type="EMBL" id="ADP40250.1"/>
    </source>
</evidence>
<gene>
    <name evidence="8" type="ordered locus">HMPREF0733_10792</name>
</gene>
<keyword evidence="3" id="KW-0762">Sugar transport</keyword>
<accession>E3H2A2</accession>
<keyword evidence="5" id="KW-0598">Phosphotransferase system</keyword>
<dbReference type="FunFam" id="2.70.70.10:FF:000001">
    <property type="entry name" value="PTS system glucose-specific IIA component"/>
    <property type="match status" value="1"/>
</dbReference>
<dbReference type="SUPFAM" id="SSF51261">
    <property type="entry name" value="Duplicated hybrid motif"/>
    <property type="match status" value="1"/>
</dbReference>
<dbReference type="NCBIfam" id="TIGR00830">
    <property type="entry name" value="PTBA"/>
    <property type="match status" value="1"/>
</dbReference>
<evidence type="ECO:0000256" key="5">
    <source>
        <dbReference type="ARBA" id="ARBA00022683"/>
    </source>
</evidence>
<dbReference type="Proteomes" id="UP000000387">
    <property type="component" value="Chromosome"/>
</dbReference>
<dbReference type="InterPro" id="IPR050890">
    <property type="entry name" value="PTS_EIIA_component"/>
</dbReference>
<dbReference type="PROSITE" id="PS51093">
    <property type="entry name" value="PTS_EIIA_TYPE_1"/>
    <property type="match status" value="1"/>
</dbReference>
<proteinExistence type="predicted"/>